<feature type="transmembrane region" description="Helical" evidence="1">
    <location>
        <begin position="12"/>
        <end position="34"/>
    </location>
</feature>
<dbReference type="OrthoDB" id="137742at2157"/>
<proteinExistence type="predicted"/>
<evidence type="ECO:0000313" key="2">
    <source>
        <dbReference type="EMBL" id="PAV13823.1"/>
    </source>
</evidence>
<organism evidence="2 3">
    <name type="scientific">Methanosarcina spelaei</name>
    <dbReference type="NCBI Taxonomy" id="1036679"/>
    <lineage>
        <taxon>Archaea</taxon>
        <taxon>Methanobacteriati</taxon>
        <taxon>Methanobacteriota</taxon>
        <taxon>Stenosarchaea group</taxon>
        <taxon>Methanomicrobia</taxon>
        <taxon>Methanosarcinales</taxon>
        <taxon>Methanosarcinaceae</taxon>
        <taxon>Methanosarcina</taxon>
    </lineage>
</organism>
<dbReference type="AlphaFoldDB" id="A0A2A2HX33"/>
<dbReference type="EMBL" id="LMVP01000052">
    <property type="protein sequence ID" value="PAV13823.1"/>
    <property type="molecule type" value="Genomic_DNA"/>
</dbReference>
<keyword evidence="1" id="KW-0472">Membrane</keyword>
<evidence type="ECO:0000313" key="3">
    <source>
        <dbReference type="Proteomes" id="UP000218164"/>
    </source>
</evidence>
<keyword evidence="3" id="KW-1185">Reference proteome</keyword>
<protein>
    <recommendedName>
        <fullName evidence="4">DUF420 domain-containing protein</fullName>
    </recommendedName>
</protein>
<accession>A0A2A2HX33</accession>
<reference evidence="2 3" key="1">
    <citation type="journal article" date="2017" name="BMC Genomics">
        <title>Genomic analysis of methanogenic archaea reveals a shift towards energy conservation.</title>
        <authorList>
            <person name="Gilmore S.P."/>
            <person name="Henske J.K."/>
            <person name="Sexton J.A."/>
            <person name="Solomon K.V."/>
            <person name="Seppala S."/>
            <person name="Yoo J.I."/>
            <person name="Huyett L.M."/>
            <person name="Pressman A."/>
            <person name="Cogan J.Z."/>
            <person name="Kivenson V."/>
            <person name="Peng X."/>
            <person name="Tan Y."/>
            <person name="Valentine D.L."/>
            <person name="O'Malley M.A."/>
        </authorList>
    </citation>
    <scope>NUCLEOTIDE SEQUENCE [LARGE SCALE GENOMIC DNA]</scope>
    <source>
        <strain evidence="2 3">MC-15</strain>
    </source>
</reference>
<feature type="transmembrane region" description="Helical" evidence="1">
    <location>
        <begin position="79"/>
        <end position="98"/>
    </location>
</feature>
<feature type="transmembrane region" description="Helical" evidence="1">
    <location>
        <begin position="118"/>
        <end position="135"/>
    </location>
</feature>
<keyword evidence="1" id="KW-1133">Transmembrane helix</keyword>
<sequence length="136" mass="15439">MSGINTYESMLISFNLQKIALILIITGFIILRVGKLSKGKLNRHDIISAFGYLLVILSVPYMINFTYDIIVSQTVSPVILTHSLIGIVILLLGFIIVINRRSWKIKRRLKTKANMQTLLVLWLVNFILGSYIALFT</sequence>
<dbReference type="Proteomes" id="UP000218164">
    <property type="component" value="Unassembled WGS sequence"/>
</dbReference>
<gene>
    <name evidence="2" type="ORF">ASJ81_16510</name>
</gene>
<keyword evidence="1" id="KW-0812">Transmembrane</keyword>
<comment type="caution">
    <text evidence="2">The sequence shown here is derived from an EMBL/GenBank/DDBJ whole genome shotgun (WGS) entry which is preliminary data.</text>
</comment>
<feature type="transmembrane region" description="Helical" evidence="1">
    <location>
        <begin position="46"/>
        <end position="67"/>
    </location>
</feature>
<dbReference type="RefSeq" id="WP_095643404.1">
    <property type="nucleotide sequence ID" value="NZ_LMVP01000052.1"/>
</dbReference>
<name>A0A2A2HX33_9EURY</name>
<evidence type="ECO:0008006" key="4">
    <source>
        <dbReference type="Google" id="ProtNLM"/>
    </source>
</evidence>
<evidence type="ECO:0000256" key="1">
    <source>
        <dbReference type="SAM" id="Phobius"/>
    </source>
</evidence>